<dbReference type="Pfam" id="PF00535">
    <property type="entry name" value="Glycos_transf_2"/>
    <property type="match status" value="1"/>
</dbReference>
<keyword evidence="2" id="KW-0808">Transferase</keyword>
<proteinExistence type="predicted"/>
<organism evidence="2 3">
    <name type="scientific">Collinsella acetigenes</name>
    <dbReference type="NCBI Taxonomy" id="2713419"/>
    <lineage>
        <taxon>Bacteria</taxon>
        <taxon>Bacillati</taxon>
        <taxon>Actinomycetota</taxon>
        <taxon>Coriobacteriia</taxon>
        <taxon>Coriobacteriales</taxon>
        <taxon>Coriobacteriaceae</taxon>
        <taxon>Collinsella</taxon>
    </lineage>
</organism>
<dbReference type="PANTHER" id="PTHR22916">
    <property type="entry name" value="GLYCOSYLTRANSFERASE"/>
    <property type="match status" value="1"/>
</dbReference>
<evidence type="ECO:0000313" key="3">
    <source>
        <dbReference type="Proteomes" id="UP000546970"/>
    </source>
</evidence>
<dbReference type="InterPro" id="IPR001173">
    <property type="entry name" value="Glyco_trans_2-like"/>
</dbReference>
<dbReference type="InterPro" id="IPR029044">
    <property type="entry name" value="Nucleotide-diphossugar_trans"/>
</dbReference>
<keyword evidence="3" id="KW-1185">Reference proteome</keyword>
<dbReference type="GO" id="GO:0016758">
    <property type="term" value="F:hexosyltransferase activity"/>
    <property type="evidence" value="ECO:0007669"/>
    <property type="project" value="UniProtKB-ARBA"/>
</dbReference>
<dbReference type="CDD" id="cd00761">
    <property type="entry name" value="Glyco_tranf_GTA_type"/>
    <property type="match status" value="1"/>
</dbReference>
<sequence length="368" mass="41453">MANMSSMPTFYIIVPGFNVSKYLNDLAQSLLRQSYKGPKTVIFVDDGSSDNTLQIMETLDIEGYRKHVIPIDHGGLSIARNAALTWVTRNADNGYIIFLDADDMLTDNALQTIADRIAHEHLDILTFNTQVFYEDAQLEQSLPTYRTYYQRTGLYPNALTGPEYLSAILANGDFRPSVCLRTFNVGFLRKTQLAFYPGIIHEDNLFSFQALLLAKSVRYIDQQLHLRRIRSSSIMTTPASVANLDGYFRCAIETIDFIGQHRSTAASVDDCAALIGMWIDAAVDHYNVIDANQIQKLISSYTPHDQVLFAILVQKRIQTCQEHEDPIVQTAIEAQTKAENAVRLQFENSISYKLGRALTAIPRKLLGR</sequence>
<dbReference type="PANTHER" id="PTHR22916:SF3">
    <property type="entry name" value="UDP-GLCNAC:BETAGAL BETA-1,3-N-ACETYLGLUCOSAMINYLTRANSFERASE-LIKE PROTEIN 1"/>
    <property type="match status" value="1"/>
</dbReference>
<dbReference type="AlphaFoldDB" id="A0A7X9UBM2"/>
<accession>A0A7X9UBM2</accession>
<name>A0A7X9UBM2_9ACTN</name>
<dbReference type="EMBL" id="JABBCP010000002">
    <property type="protein sequence ID" value="NMF55477.1"/>
    <property type="molecule type" value="Genomic_DNA"/>
</dbReference>
<protein>
    <submittedName>
        <fullName evidence="2">Glycosyltransferase</fullName>
    </submittedName>
</protein>
<evidence type="ECO:0000313" key="2">
    <source>
        <dbReference type="EMBL" id="NMF55477.1"/>
    </source>
</evidence>
<feature type="domain" description="Glycosyltransferase 2-like" evidence="1">
    <location>
        <begin position="12"/>
        <end position="141"/>
    </location>
</feature>
<dbReference type="SUPFAM" id="SSF53448">
    <property type="entry name" value="Nucleotide-diphospho-sugar transferases"/>
    <property type="match status" value="1"/>
</dbReference>
<gene>
    <name evidence="2" type="ORF">HF320_03905</name>
</gene>
<evidence type="ECO:0000259" key="1">
    <source>
        <dbReference type="Pfam" id="PF00535"/>
    </source>
</evidence>
<comment type="caution">
    <text evidence="2">The sequence shown here is derived from an EMBL/GenBank/DDBJ whole genome shotgun (WGS) entry which is preliminary data.</text>
</comment>
<dbReference type="RefSeq" id="WP_169277152.1">
    <property type="nucleotide sequence ID" value="NZ_JABBCP010000002.1"/>
</dbReference>
<dbReference type="Proteomes" id="UP000546970">
    <property type="component" value="Unassembled WGS sequence"/>
</dbReference>
<dbReference type="Gene3D" id="3.90.550.10">
    <property type="entry name" value="Spore Coat Polysaccharide Biosynthesis Protein SpsA, Chain A"/>
    <property type="match status" value="1"/>
</dbReference>
<reference evidence="2 3" key="1">
    <citation type="submission" date="2020-04" db="EMBL/GenBank/DDBJ databases">
        <title>Collinsella sp. KGMB02528 nov., an anaerobic actinobacterium isolated from human feces.</title>
        <authorList>
            <person name="Han K.-I."/>
            <person name="Eom M.K."/>
            <person name="Kim J.-S."/>
            <person name="Lee K.C."/>
            <person name="Suh M.K."/>
            <person name="Park S.-H."/>
            <person name="Lee J.H."/>
            <person name="Kang S.W."/>
            <person name="Park J.-E."/>
            <person name="Oh B.S."/>
            <person name="Yu S.Y."/>
            <person name="Choi S.-H."/>
            <person name="Lee D.H."/>
            <person name="Yoon H."/>
            <person name="Kim B.-Y."/>
            <person name="Lee J.H."/>
            <person name="Lee J.-S."/>
        </authorList>
    </citation>
    <scope>NUCLEOTIDE SEQUENCE [LARGE SCALE GENOMIC DNA]</scope>
    <source>
        <strain evidence="2 3">KGMB02528</strain>
    </source>
</reference>